<dbReference type="RefSeq" id="WP_149612293.1">
    <property type="nucleotide sequence ID" value="NZ_VTUX01000007.1"/>
</dbReference>
<keyword evidence="2" id="KW-0378">Hydrolase</keyword>
<evidence type="ECO:0000313" key="3">
    <source>
        <dbReference type="Proteomes" id="UP000323708"/>
    </source>
</evidence>
<dbReference type="PANTHER" id="PTHR43194:SF2">
    <property type="entry name" value="PEROXISOMAL MEMBRANE PROTEIN LPX1"/>
    <property type="match status" value="1"/>
</dbReference>
<dbReference type="Proteomes" id="UP000323708">
    <property type="component" value="Unassembled WGS sequence"/>
</dbReference>
<keyword evidence="3" id="KW-1185">Reference proteome</keyword>
<sequence length="290" mass="31774">MADYRDHYYQSDDGLRLYARDYSCRDATIADPDTVLCMHGLTRNSADFAGLAEHLCQRYRVISVDNRGRGLSAYDSDVSHYTPAVYVQDMFTLLAGLDIDQVILCGTSMGGLMSFVMAAMQPARIRGMIINDIGPEVDQAGLDRIKAYVGKAKPVTNWEEAIAQAREINAIAFPDFSDQEWEDFTRGLYRDEGGVPVLAYDPAIAQPMADEESGAVPADLWPVFEASAAIPMLVLRGATSDILAPECVATMREKHPGLQAVEVPNRGHAPTLNEPVSRAAIDSFLQSLHS</sequence>
<comment type="caution">
    <text evidence="2">The sequence shown here is derived from an EMBL/GenBank/DDBJ whole genome shotgun (WGS) entry which is preliminary data.</text>
</comment>
<dbReference type="Gene3D" id="3.40.50.1820">
    <property type="entry name" value="alpha/beta hydrolase"/>
    <property type="match status" value="1"/>
</dbReference>
<proteinExistence type="predicted"/>
<gene>
    <name evidence="2" type="ORF">F0M18_15145</name>
</gene>
<dbReference type="PANTHER" id="PTHR43194">
    <property type="entry name" value="HYDROLASE ALPHA/BETA FOLD FAMILY"/>
    <property type="match status" value="1"/>
</dbReference>
<dbReference type="SUPFAM" id="SSF53474">
    <property type="entry name" value="alpha/beta-Hydrolases"/>
    <property type="match status" value="1"/>
</dbReference>
<name>A0A5B0WRY0_9GAMM</name>
<evidence type="ECO:0000313" key="2">
    <source>
        <dbReference type="EMBL" id="KAA1189683.1"/>
    </source>
</evidence>
<dbReference type="Pfam" id="PF00561">
    <property type="entry name" value="Abhydrolase_1"/>
    <property type="match status" value="1"/>
</dbReference>
<dbReference type="EMBL" id="VTUX01000007">
    <property type="protein sequence ID" value="KAA1189683.1"/>
    <property type="molecule type" value="Genomic_DNA"/>
</dbReference>
<evidence type="ECO:0000259" key="1">
    <source>
        <dbReference type="Pfam" id="PF00561"/>
    </source>
</evidence>
<organism evidence="2 3">
    <name type="scientific">Pseudohalioglobus sediminis</name>
    <dbReference type="NCBI Taxonomy" id="2606449"/>
    <lineage>
        <taxon>Bacteria</taxon>
        <taxon>Pseudomonadati</taxon>
        <taxon>Pseudomonadota</taxon>
        <taxon>Gammaproteobacteria</taxon>
        <taxon>Cellvibrionales</taxon>
        <taxon>Halieaceae</taxon>
        <taxon>Pseudohalioglobus</taxon>
    </lineage>
</organism>
<protein>
    <submittedName>
        <fullName evidence="2">Alpha/beta hydrolase</fullName>
    </submittedName>
</protein>
<dbReference type="InterPro" id="IPR029058">
    <property type="entry name" value="AB_hydrolase_fold"/>
</dbReference>
<accession>A0A5B0WRY0</accession>
<dbReference type="GO" id="GO:0016787">
    <property type="term" value="F:hydrolase activity"/>
    <property type="evidence" value="ECO:0007669"/>
    <property type="project" value="UniProtKB-KW"/>
</dbReference>
<feature type="domain" description="AB hydrolase-1" evidence="1">
    <location>
        <begin position="34"/>
        <end position="270"/>
    </location>
</feature>
<dbReference type="AlphaFoldDB" id="A0A5B0WRY0"/>
<dbReference type="InterPro" id="IPR000073">
    <property type="entry name" value="AB_hydrolase_1"/>
</dbReference>
<dbReference type="InterPro" id="IPR050228">
    <property type="entry name" value="Carboxylesterase_BioH"/>
</dbReference>
<reference evidence="2 3" key="1">
    <citation type="submission" date="2019-09" db="EMBL/GenBank/DDBJ databases">
        <authorList>
            <person name="Chen X.-Y."/>
        </authorList>
    </citation>
    <scope>NUCLEOTIDE SEQUENCE [LARGE SCALE GENOMIC DNA]</scope>
    <source>
        <strain evidence="2 3">NY5</strain>
    </source>
</reference>